<dbReference type="Proteomes" id="UP000477543">
    <property type="component" value="Unassembled WGS sequence"/>
</dbReference>
<evidence type="ECO:0000313" key="3">
    <source>
        <dbReference type="Proteomes" id="UP000477543"/>
    </source>
</evidence>
<dbReference type="AlphaFoldDB" id="A0A6L9G231"/>
<keyword evidence="1" id="KW-0812">Transmembrane</keyword>
<proteinExistence type="predicted"/>
<evidence type="ECO:0000313" key="2">
    <source>
        <dbReference type="EMBL" id="NAZ15368.1"/>
    </source>
</evidence>
<comment type="caution">
    <text evidence="2">The sequence shown here is derived from an EMBL/GenBank/DDBJ whole genome shotgun (WGS) entry which is preliminary data.</text>
</comment>
<accession>A0A6L9G231</accession>
<name>A0A6L9G231_9MICC</name>
<sequence length="153" mass="15930">MLKIASGVTRSALILAGLVGVAATGILASMLIPDTGKDESCELKTPYLVGGKGAAGEDLEVVVDPAGCDLDLRDGQLIYLEFSVTDAPVPQEGQSQAQMAADGSMHAMLPVDPRNTSGQLVVTVYVGVPGCDEDYAACAAWIHELDTRIEVLK</sequence>
<reference evidence="2 3" key="1">
    <citation type="submission" date="2020-01" db="EMBL/GenBank/DDBJ databases">
        <title>Glutamicibacter soli M275.</title>
        <authorList>
            <person name="Meng X."/>
        </authorList>
    </citation>
    <scope>NUCLEOTIDE SEQUENCE [LARGE SCALE GENOMIC DNA]</scope>
    <source>
        <strain evidence="2 3">M275</strain>
    </source>
</reference>
<keyword evidence="1" id="KW-0472">Membrane</keyword>
<keyword evidence="1" id="KW-1133">Transmembrane helix</keyword>
<evidence type="ECO:0000256" key="1">
    <source>
        <dbReference type="SAM" id="Phobius"/>
    </source>
</evidence>
<dbReference type="RefSeq" id="WP_161447736.1">
    <property type="nucleotide sequence ID" value="NZ_WYDN01000003.1"/>
</dbReference>
<feature type="transmembrane region" description="Helical" evidence="1">
    <location>
        <begin position="12"/>
        <end position="32"/>
    </location>
</feature>
<protein>
    <submittedName>
        <fullName evidence="2">Uncharacterized protein</fullName>
    </submittedName>
</protein>
<dbReference type="EMBL" id="WYDN01000003">
    <property type="protein sequence ID" value="NAZ15368.1"/>
    <property type="molecule type" value="Genomic_DNA"/>
</dbReference>
<organism evidence="2 3">
    <name type="scientific">Glutamicibacter soli</name>
    <dbReference type="NCBI Taxonomy" id="453836"/>
    <lineage>
        <taxon>Bacteria</taxon>
        <taxon>Bacillati</taxon>
        <taxon>Actinomycetota</taxon>
        <taxon>Actinomycetes</taxon>
        <taxon>Micrococcales</taxon>
        <taxon>Micrococcaceae</taxon>
        <taxon>Glutamicibacter</taxon>
    </lineage>
</organism>
<gene>
    <name evidence="2" type="ORF">GT020_04695</name>
</gene>